<organism evidence="2 3">
    <name type="scientific">Oribacterium sinus</name>
    <dbReference type="NCBI Taxonomy" id="237576"/>
    <lineage>
        <taxon>Bacteria</taxon>
        <taxon>Bacillati</taxon>
        <taxon>Bacillota</taxon>
        <taxon>Clostridia</taxon>
        <taxon>Lachnospirales</taxon>
        <taxon>Lachnospiraceae</taxon>
        <taxon>Oribacterium</taxon>
    </lineage>
</organism>
<dbReference type="InterPro" id="IPR009362">
    <property type="entry name" value="YhcG_C"/>
</dbReference>
<dbReference type="Proteomes" id="UP000522163">
    <property type="component" value="Unassembled WGS sequence"/>
</dbReference>
<dbReference type="AlphaFoldDB" id="A0A7W9SI40"/>
<dbReference type="Pfam" id="PF06250">
    <property type="entry name" value="YhcG_C"/>
    <property type="match status" value="1"/>
</dbReference>
<dbReference type="RefSeq" id="WP_330604577.1">
    <property type="nucleotide sequence ID" value="NZ_JABZRA010000003.1"/>
</dbReference>
<reference evidence="2 3" key="1">
    <citation type="submission" date="2020-08" db="EMBL/GenBank/DDBJ databases">
        <title>Genomic Encyclopedia of Type Strains, Phase IV (KMG-IV): sequencing the most valuable type-strain genomes for metagenomic binning, comparative biology and taxonomic classification.</title>
        <authorList>
            <person name="Goeker M."/>
        </authorList>
    </citation>
    <scope>NUCLEOTIDE SEQUENCE [LARGE SCALE GENOMIC DNA]</scope>
    <source>
        <strain evidence="2 3">DSM 17245</strain>
    </source>
</reference>
<dbReference type="InterPro" id="IPR011856">
    <property type="entry name" value="tRNA_endonuc-like_dom_sf"/>
</dbReference>
<protein>
    <recommendedName>
        <fullName evidence="1">YhcG PDDEXK nuclease domain-containing protein</fullName>
    </recommendedName>
</protein>
<evidence type="ECO:0000259" key="1">
    <source>
        <dbReference type="Pfam" id="PF06250"/>
    </source>
</evidence>
<accession>A0A7W9SI40</accession>
<dbReference type="Gene3D" id="3.40.1350.10">
    <property type="match status" value="1"/>
</dbReference>
<dbReference type="GO" id="GO:0003676">
    <property type="term" value="F:nucleic acid binding"/>
    <property type="evidence" value="ECO:0007669"/>
    <property type="project" value="InterPro"/>
</dbReference>
<evidence type="ECO:0000313" key="2">
    <source>
        <dbReference type="EMBL" id="MBB6041845.1"/>
    </source>
</evidence>
<evidence type="ECO:0000313" key="3">
    <source>
        <dbReference type="Proteomes" id="UP000522163"/>
    </source>
</evidence>
<feature type="domain" description="YhcG PDDEXK nuclease" evidence="1">
    <location>
        <begin position="1"/>
        <end position="151"/>
    </location>
</feature>
<dbReference type="PANTHER" id="PTHR30547">
    <property type="entry name" value="UNCHARACTERIZED PROTEIN YHCG-RELATED"/>
    <property type="match status" value="1"/>
</dbReference>
<dbReference type="GeneID" id="87798981"/>
<name>A0A7W9SI40_9FIRM</name>
<comment type="caution">
    <text evidence="2">The sequence shown here is derived from an EMBL/GenBank/DDBJ whole genome shotgun (WGS) entry which is preliminary data.</text>
</comment>
<dbReference type="InterPro" id="IPR053148">
    <property type="entry name" value="PD-DEXK-like_domain"/>
</dbReference>
<dbReference type="EMBL" id="JACHHH010000009">
    <property type="protein sequence ID" value="MBB6041845.1"/>
    <property type="molecule type" value="Genomic_DNA"/>
</dbReference>
<proteinExistence type="predicted"/>
<dbReference type="PANTHER" id="PTHR30547:SF0">
    <property type="entry name" value="BLR8175 PROTEIN"/>
    <property type="match status" value="1"/>
</dbReference>
<sequence>MKDPYIFDFVEFDEKMKERQIEDELVKNITNFLLEMGKGFAYMGHQYPLTLGKDEFALDILFYNTVLHCYVVVDLKTKKFIPEYAGKMNFYLSLVDEKLKTEIDNPSIGLILCRDKNRTVAEFALKDMVKPIGVSEYRFTQELPDEIREAFPEAEKWAEHIVIETADVTGRNEN</sequence>
<gene>
    <name evidence="2" type="ORF">HNQ46_001835</name>
</gene>